<dbReference type="InterPro" id="IPR036188">
    <property type="entry name" value="FAD/NAD-bd_sf"/>
</dbReference>
<sequence>MTEERFETVIIGGGQAGLSVGYHLASLGREFVILEGGRRVGDNWRVHWDSLRLYTPARYDGLPGMKFPAPRWSFPGKDAMGDFLAAYAERYRLPVRTEARVRRLRPDGDGYRVSLGHGDSDGDGELRADNVVVATGTFGRKPYVPSFAEELDPGIRRLHSASYRNEAQLRPGPVLVVGASHSGADIAFEAAARHRTVLCGRDTGQIPFRLGSRPMRAVAPLLWLVAGHLLTVRTPIGRKAAAEIRVHGGPLLRVRSADLAAAGVERVTDRMTGVRGGRPVLAGGRVLDVANVVWCTGFRQDFSWIDIPVFREDGWPEESCGIVAASPGLYFAGLSFQRAFSSMLVGGAGRDARIVARHIAARERPTAGRTGRTGTPGSAGRRPGAVTAA</sequence>
<dbReference type="PANTHER" id="PTHR43539:SF78">
    <property type="entry name" value="FLAVIN-CONTAINING MONOOXYGENASE"/>
    <property type="match status" value="1"/>
</dbReference>
<evidence type="ECO:0000256" key="2">
    <source>
        <dbReference type="SAM" id="MobiDB-lite"/>
    </source>
</evidence>
<dbReference type="Pfam" id="PF13738">
    <property type="entry name" value="Pyr_redox_3"/>
    <property type="match status" value="1"/>
</dbReference>
<dbReference type="PRINTS" id="PR00368">
    <property type="entry name" value="FADPNR"/>
</dbReference>
<reference evidence="3" key="1">
    <citation type="journal article" date="2014" name="Int. J. Syst. Evol. Microbiol.">
        <title>Complete genome sequence of Corynebacterium casei LMG S-19264T (=DSM 44701T), isolated from a smear-ripened cheese.</title>
        <authorList>
            <consortium name="US DOE Joint Genome Institute (JGI-PGF)"/>
            <person name="Walter F."/>
            <person name="Albersmeier A."/>
            <person name="Kalinowski J."/>
            <person name="Ruckert C."/>
        </authorList>
    </citation>
    <scope>NUCLEOTIDE SEQUENCE</scope>
    <source>
        <strain evidence="3">JCM 4646</strain>
    </source>
</reference>
<dbReference type="GeneID" id="95352363"/>
<accession>A0A919FID1</accession>
<feature type="region of interest" description="Disordered" evidence="2">
    <location>
        <begin position="362"/>
        <end position="389"/>
    </location>
</feature>
<dbReference type="Gene3D" id="3.50.50.60">
    <property type="entry name" value="FAD/NAD(P)-binding domain"/>
    <property type="match status" value="1"/>
</dbReference>
<dbReference type="InterPro" id="IPR050982">
    <property type="entry name" value="Auxin_biosynth/cation_transpt"/>
</dbReference>
<proteinExistence type="predicted"/>
<evidence type="ECO:0000313" key="3">
    <source>
        <dbReference type="EMBL" id="GHH65878.1"/>
    </source>
</evidence>
<keyword evidence="1" id="KW-0560">Oxidoreductase</keyword>
<organism evidence="3 4">
    <name type="scientific">Kitasatospora indigofera</name>
    <dbReference type="NCBI Taxonomy" id="67307"/>
    <lineage>
        <taxon>Bacteria</taxon>
        <taxon>Bacillati</taxon>
        <taxon>Actinomycetota</taxon>
        <taxon>Actinomycetes</taxon>
        <taxon>Kitasatosporales</taxon>
        <taxon>Streptomycetaceae</taxon>
        <taxon>Kitasatospora</taxon>
    </lineage>
</organism>
<evidence type="ECO:0000313" key="4">
    <source>
        <dbReference type="Proteomes" id="UP000617734"/>
    </source>
</evidence>
<name>A0A919FID1_9ACTN</name>
<dbReference type="PANTHER" id="PTHR43539">
    <property type="entry name" value="FLAVIN-BINDING MONOOXYGENASE-LIKE PROTEIN (AFU_ORTHOLOGUE AFUA_4G09220)"/>
    <property type="match status" value="1"/>
</dbReference>
<reference evidence="3" key="2">
    <citation type="submission" date="2020-09" db="EMBL/GenBank/DDBJ databases">
        <authorList>
            <person name="Sun Q."/>
            <person name="Ohkuma M."/>
        </authorList>
    </citation>
    <scope>NUCLEOTIDE SEQUENCE</scope>
    <source>
        <strain evidence="3">JCM 4646</strain>
    </source>
</reference>
<dbReference type="SUPFAM" id="SSF51905">
    <property type="entry name" value="FAD/NAD(P)-binding domain"/>
    <property type="match status" value="2"/>
</dbReference>
<dbReference type="AlphaFoldDB" id="A0A919FID1"/>
<keyword evidence="4" id="KW-1185">Reference proteome</keyword>
<dbReference type="GO" id="GO:0050660">
    <property type="term" value="F:flavin adenine dinucleotide binding"/>
    <property type="evidence" value="ECO:0007669"/>
    <property type="project" value="TreeGrafter"/>
</dbReference>
<dbReference type="GO" id="GO:0004497">
    <property type="term" value="F:monooxygenase activity"/>
    <property type="evidence" value="ECO:0007669"/>
    <property type="project" value="TreeGrafter"/>
</dbReference>
<feature type="compositionally biased region" description="Low complexity" evidence="2">
    <location>
        <begin position="367"/>
        <end position="389"/>
    </location>
</feature>
<dbReference type="EMBL" id="BNBO01000007">
    <property type="protein sequence ID" value="GHH65878.1"/>
    <property type="molecule type" value="Genomic_DNA"/>
</dbReference>
<dbReference type="Proteomes" id="UP000617734">
    <property type="component" value="Unassembled WGS sequence"/>
</dbReference>
<dbReference type="RefSeq" id="WP_190210357.1">
    <property type="nucleotide sequence ID" value="NZ_BNBO01000007.1"/>
</dbReference>
<gene>
    <name evidence="3" type="primary">czcO</name>
    <name evidence="3" type="ORF">GCM10018781_18830</name>
</gene>
<evidence type="ECO:0000256" key="1">
    <source>
        <dbReference type="ARBA" id="ARBA00023002"/>
    </source>
</evidence>
<protein>
    <submittedName>
        <fullName evidence="3">Oxidoreductase CzcO</fullName>
    </submittedName>
</protein>
<comment type="caution">
    <text evidence="3">The sequence shown here is derived from an EMBL/GenBank/DDBJ whole genome shotgun (WGS) entry which is preliminary data.</text>
</comment>